<dbReference type="PANTHER" id="PTHR12840:SF1">
    <property type="entry name" value="NADH DEHYDROGENASE [UBIQUINONE] 1 BETA SUBCOMPLEX SUBUNIT 8, MITOCHONDRIAL"/>
    <property type="match status" value="1"/>
</dbReference>
<accession>A0A8H5F875</accession>
<dbReference type="GO" id="GO:0005739">
    <property type="term" value="C:mitochondrion"/>
    <property type="evidence" value="ECO:0007669"/>
    <property type="project" value="InterPro"/>
</dbReference>
<dbReference type="OrthoDB" id="2014058at2759"/>
<evidence type="ECO:0000313" key="1">
    <source>
        <dbReference type="EMBL" id="KAF5327385.1"/>
    </source>
</evidence>
<evidence type="ECO:0000313" key="2">
    <source>
        <dbReference type="Proteomes" id="UP000567179"/>
    </source>
</evidence>
<dbReference type="Proteomes" id="UP000567179">
    <property type="component" value="Unassembled WGS sequence"/>
</dbReference>
<organism evidence="1 2">
    <name type="scientific">Psilocybe cf. subviscida</name>
    <dbReference type="NCBI Taxonomy" id="2480587"/>
    <lineage>
        <taxon>Eukaryota</taxon>
        <taxon>Fungi</taxon>
        <taxon>Dikarya</taxon>
        <taxon>Basidiomycota</taxon>
        <taxon>Agaricomycotina</taxon>
        <taxon>Agaricomycetes</taxon>
        <taxon>Agaricomycetidae</taxon>
        <taxon>Agaricales</taxon>
        <taxon>Agaricineae</taxon>
        <taxon>Strophariaceae</taxon>
        <taxon>Psilocybe</taxon>
    </lineage>
</organism>
<comment type="caution">
    <text evidence="1">The sequence shown here is derived from an EMBL/GenBank/DDBJ whole genome shotgun (WGS) entry which is preliminary data.</text>
</comment>
<dbReference type="PANTHER" id="PTHR12840">
    <property type="entry name" value="NADH-UBIQUINONE OXIDOREDUCTASE ASHI SUBUNIT"/>
    <property type="match status" value="1"/>
</dbReference>
<reference evidence="1 2" key="1">
    <citation type="journal article" date="2020" name="ISME J.">
        <title>Uncovering the hidden diversity of litter-decomposition mechanisms in mushroom-forming fungi.</title>
        <authorList>
            <person name="Floudas D."/>
            <person name="Bentzer J."/>
            <person name="Ahren D."/>
            <person name="Johansson T."/>
            <person name="Persson P."/>
            <person name="Tunlid A."/>
        </authorList>
    </citation>
    <scope>NUCLEOTIDE SEQUENCE [LARGE SCALE GENOMIC DNA]</scope>
    <source>
        <strain evidence="1 2">CBS 101986</strain>
    </source>
</reference>
<dbReference type="EMBL" id="JAACJJ010000014">
    <property type="protein sequence ID" value="KAF5327385.1"/>
    <property type="molecule type" value="Genomic_DNA"/>
</dbReference>
<keyword evidence="2" id="KW-1185">Reference proteome</keyword>
<protein>
    <submittedName>
        <fullName evidence="1">Uncharacterized protein</fullName>
    </submittedName>
</protein>
<dbReference type="AlphaFoldDB" id="A0A8H5F875"/>
<gene>
    <name evidence="1" type="ORF">D9619_004201</name>
</gene>
<sequence>MSLSILRRAAVARSPTARSLAVAARRSYSIQKEEDPQLNGYPDPADTPRANLPPLGWFDNLTRRNYGETVHPREEIVSMWGPDAPPIDPNTALRRFLIVATGFVAVGFAIKASVPEPHFVRREYPFDGLVKELGGLEENKARAEAVDTDN</sequence>
<proteinExistence type="predicted"/>
<dbReference type="InterPro" id="IPR008699">
    <property type="entry name" value="NDUFB8"/>
</dbReference>
<name>A0A8H5F875_9AGAR</name>